<dbReference type="Proteomes" id="UP000504724">
    <property type="component" value="Chromosome"/>
</dbReference>
<evidence type="ECO:0000313" key="1">
    <source>
        <dbReference type="EMBL" id="QKI88960.1"/>
    </source>
</evidence>
<dbReference type="RefSeq" id="WP_173284631.1">
    <property type="nucleotide sequence ID" value="NZ_CP054020.1"/>
</dbReference>
<sequence>MFDLIKSENILYDQLIISYQVHNIVDSFQHQLWIVKDDGITEIELISELQEPSHVMTIDKVATFDYEGFAKDFISREDLRGCYADISGVVSAERWNELVKAHTDAFNKQSEAYVQRQEANPSEIYTVVKELGLQPFNPGYNEYSWYANCPSGKQHNMMFSTKSNGWGCGYCKVKGGPEELTGFYHYMNEAIR</sequence>
<gene>
    <name evidence="1" type="ORF">HQN79_04930</name>
</gene>
<dbReference type="EMBL" id="CP054020">
    <property type="protein sequence ID" value="QKI88960.1"/>
    <property type="molecule type" value="Genomic_DNA"/>
</dbReference>
<name>A0A7D4SHZ3_9GAMM</name>
<accession>A0A7D4SHZ3</accession>
<proteinExistence type="predicted"/>
<organism evidence="1 2">
    <name type="scientific">Thiomicrorhabdus xiamenensis</name>
    <dbReference type="NCBI Taxonomy" id="2739063"/>
    <lineage>
        <taxon>Bacteria</taxon>
        <taxon>Pseudomonadati</taxon>
        <taxon>Pseudomonadota</taxon>
        <taxon>Gammaproteobacteria</taxon>
        <taxon>Thiotrichales</taxon>
        <taxon>Piscirickettsiaceae</taxon>
        <taxon>Thiomicrorhabdus</taxon>
    </lineage>
</organism>
<keyword evidence="2" id="KW-1185">Reference proteome</keyword>
<evidence type="ECO:0000313" key="2">
    <source>
        <dbReference type="Proteomes" id="UP000504724"/>
    </source>
</evidence>
<dbReference type="KEGG" id="txa:HQN79_04930"/>
<dbReference type="AlphaFoldDB" id="A0A7D4SHZ3"/>
<reference evidence="1 2" key="1">
    <citation type="submission" date="2020-05" db="EMBL/GenBank/DDBJ databases">
        <title>Thiomicrorhabdus sediminis sp.nov. and Thiomicrorhabdus xiamenensis sp.nov., novel sulfur-oxidizing bacteria isolated from coastal sediment.</title>
        <authorList>
            <person name="Liu X."/>
        </authorList>
    </citation>
    <scope>NUCLEOTIDE SEQUENCE [LARGE SCALE GENOMIC DNA]</scope>
    <source>
        <strain evidence="1 2">G2</strain>
    </source>
</reference>
<protein>
    <submittedName>
        <fullName evidence="1">Uncharacterized protein</fullName>
    </submittedName>
</protein>